<keyword evidence="1" id="KW-0472">Membrane</keyword>
<proteinExistence type="predicted"/>
<protein>
    <submittedName>
        <fullName evidence="2">Uncharacterized protein</fullName>
    </submittedName>
</protein>
<accession>A0A9P9F8Q5</accession>
<dbReference type="AlphaFoldDB" id="A0A9P9F8Q5"/>
<reference evidence="2" key="1">
    <citation type="journal article" date="2021" name="Nat. Commun.">
        <title>Genetic determinants of endophytism in the Arabidopsis root mycobiome.</title>
        <authorList>
            <person name="Mesny F."/>
            <person name="Miyauchi S."/>
            <person name="Thiergart T."/>
            <person name="Pickel B."/>
            <person name="Atanasova L."/>
            <person name="Karlsson M."/>
            <person name="Huettel B."/>
            <person name="Barry K.W."/>
            <person name="Haridas S."/>
            <person name="Chen C."/>
            <person name="Bauer D."/>
            <person name="Andreopoulos W."/>
            <person name="Pangilinan J."/>
            <person name="LaButti K."/>
            <person name="Riley R."/>
            <person name="Lipzen A."/>
            <person name="Clum A."/>
            <person name="Drula E."/>
            <person name="Henrissat B."/>
            <person name="Kohler A."/>
            <person name="Grigoriev I.V."/>
            <person name="Martin F.M."/>
            <person name="Hacquard S."/>
        </authorList>
    </citation>
    <scope>NUCLEOTIDE SEQUENCE</scope>
    <source>
        <strain evidence="2">MPI-CAGE-AT-0021</strain>
    </source>
</reference>
<evidence type="ECO:0000313" key="3">
    <source>
        <dbReference type="Proteomes" id="UP000717696"/>
    </source>
</evidence>
<gene>
    <name evidence="2" type="ORF">B0J13DRAFT_541683</name>
</gene>
<organism evidence="2 3">
    <name type="scientific">Dactylonectria estremocensis</name>
    <dbReference type="NCBI Taxonomy" id="1079267"/>
    <lineage>
        <taxon>Eukaryota</taxon>
        <taxon>Fungi</taxon>
        <taxon>Dikarya</taxon>
        <taxon>Ascomycota</taxon>
        <taxon>Pezizomycotina</taxon>
        <taxon>Sordariomycetes</taxon>
        <taxon>Hypocreomycetidae</taxon>
        <taxon>Hypocreales</taxon>
        <taxon>Nectriaceae</taxon>
        <taxon>Dactylonectria</taxon>
    </lineage>
</organism>
<feature type="transmembrane region" description="Helical" evidence="1">
    <location>
        <begin position="6"/>
        <end position="26"/>
    </location>
</feature>
<comment type="caution">
    <text evidence="2">The sequence shown here is derived from an EMBL/GenBank/DDBJ whole genome shotgun (WGS) entry which is preliminary data.</text>
</comment>
<evidence type="ECO:0000256" key="1">
    <source>
        <dbReference type="SAM" id="Phobius"/>
    </source>
</evidence>
<keyword evidence="3" id="KW-1185">Reference proteome</keyword>
<keyword evidence="1" id="KW-1133">Transmembrane helix</keyword>
<evidence type="ECO:0000313" key="2">
    <source>
        <dbReference type="EMBL" id="KAH7157403.1"/>
    </source>
</evidence>
<sequence length="71" mass="7819">MSDLLIRRIGILLLIPVSSSGVLFGYRAGGSLICQRIASSFAAPLKAKRTYRKEWGAAGWRSLVPVRFVKL</sequence>
<name>A0A9P9F8Q5_9HYPO</name>
<dbReference type="EMBL" id="JAGMUU010000003">
    <property type="protein sequence ID" value="KAH7157403.1"/>
    <property type="molecule type" value="Genomic_DNA"/>
</dbReference>
<keyword evidence="1" id="KW-0812">Transmembrane</keyword>
<dbReference type="Proteomes" id="UP000717696">
    <property type="component" value="Unassembled WGS sequence"/>
</dbReference>